<feature type="region of interest" description="Disordered" evidence="1">
    <location>
        <begin position="1"/>
        <end position="79"/>
    </location>
</feature>
<proteinExistence type="predicted"/>
<sequence>MKNDQVVTNQSHKPRRAKSREVSSWFLSSPTTTLPSPNHPILPVRRKPVSPFSDDRKPKTQLDDSGPTRGLWPSSNSSHKKLDTLADHLGNNRREDRVQRKDSIFDRGRSCMQVWLFIFDKFSSGFLFNGDDNFIRSTWSLIFCLIRSNFPVCDASAGDVPIQFLVSSSILQTEPGRKLKDDAARKRTRKEDGLISWINPMAC</sequence>
<feature type="compositionally biased region" description="Polar residues" evidence="1">
    <location>
        <begin position="1"/>
        <end position="11"/>
    </location>
</feature>
<accession>A0A540LRU1</accession>
<dbReference type="EMBL" id="VIEB01000493">
    <property type="protein sequence ID" value="TQD89039.1"/>
    <property type="molecule type" value="Genomic_DNA"/>
</dbReference>
<feature type="compositionally biased region" description="Polar residues" evidence="1">
    <location>
        <begin position="25"/>
        <end position="36"/>
    </location>
</feature>
<feature type="compositionally biased region" description="Basic and acidic residues" evidence="1">
    <location>
        <begin position="53"/>
        <end position="62"/>
    </location>
</feature>
<keyword evidence="3" id="KW-1185">Reference proteome</keyword>
<dbReference type="STRING" id="106549.A0A540LRU1"/>
<name>A0A540LRU1_MALBA</name>
<organism evidence="2 3">
    <name type="scientific">Malus baccata</name>
    <name type="common">Siberian crab apple</name>
    <name type="synonym">Pyrus baccata</name>
    <dbReference type="NCBI Taxonomy" id="106549"/>
    <lineage>
        <taxon>Eukaryota</taxon>
        <taxon>Viridiplantae</taxon>
        <taxon>Streptophyta</taxon>
        <taxon>Embryophyta</taxon>
        <taxon>Tracheophyta</taxon>
        <taxon>Spermatophyta</taxon>
        <taxon>Magnoliopsida</taxon>
        <taxon>eudicotyledons</taxon>
        <taxon>Gunneridae</taxon>
        <taxon>Pentapetalae</taxon>
        <taxon>rosids</taxon>
        <taxon>fabids</taxon>
        <taxon>Rosales</taxon>
        <taxon>Rosaceae</taxon>
        <taxon>Amygdaloideae</taxon>
        <taxon>Maleae</taxon>
        <taxon>Malus</taxon>
    </lineage>
</organism>
<gene>
    <name evidence="2" type="ORF">C1H46_025430</name>
</gene>
<evidence type="ECO:0000313" key="2">
    <source>
        <dbReference type="EMBL" id="TQD89039.1"/>
    </source>
</evidence>
<protein>
    <submittedName>
        <fullName evidence="2">Uncharacterized protein</fullName>
    </submittedName>
</protein>
<comment type="caution">
    <text evidence="2">The sequence shown here is derived from an EMBL/GenBank/DDBJ whole genome shotgun (WGS) entry which is preliminary data.</text>
</comment>
<dbReference type="Proteomes" id="UP000315295">
    <property type="component" value="Unassembled WGS sequence"/>
</dbReference>
<reference evidence="2 3" key="1">
    <citation type="journal article" date="2019" name="G3 (Bethesda)">
        <title>Sequencing of a Wild Apple (Malus baccata) Genome Unravels the Differences Between Cultivated and Wild Apple Species Regarding Disease Resistance and Cold Tolerance.</title>
        <authorList>
            <person name="Chen X."/>
        </authorList>
    </citation>
    <scope>NUCLEOTIDE SEQUENCE [LARGE SCALE GENOMIC DNA]</scope>
    <source>
        <strain evidence="3">cv. Shandingzi</strain>
        <tissue evidence="2">Leaves</tissue>
    </source>
</reference>
<evidence type="ECO:0000313" key="3">
    <source>
        <dbReference type="Proteomes" id="UP000315295"/>
    </source>
</evidence>
<dbReference type="AlphaFoldDB" id="A0A540LRU1"/>
<evidence type="ECO:0000256" key="1">
    <source>
        <dbReference type="SAM" id="MobiDB-lite"/>
    </source>
</evidence>